<comment type="caution">
    <text evidence="1">The sequence shown here is derived from an EMBL/GenBank/DDBJ whole genome shotgun (WGS) entry which is preliminary data.</text>
</comment>
<organism evidence="1 2">
    <name type="scientific">Deinococcus arcticus</name>
    <dbReference type="NCBI Taxonomy" id="2136176"/>
    <lineage>
        <taxon>Bacteria</taxon>
        <taxon>Thermotogati</taxon>
        <taxon>Deinococcota</taxon>
        <taxon>Deinococci</taxon>
        <taxon>Deinococcales</taxon>
        <taxon>Deinococcaceae</taxon>
        <taxon>Deinococcus</taxon>
    </lineage>
</organism>
<gene>
    <name evidence="1" type="ORF">C8263_12100</name>
</gene>
<keyword evidence="2" id="KW-1185">Reference proteome</keyword>
<name>A0A2T3W6U7_9DEIO</name>
<dbReference type="EMBL" id="PYSV01000011">
    <property type="protein sequence ID" value="PTA67572.1"/>
    <property type="molecule type" value="Genomic_DNA"/>
</dbReference>
<protein>
    <submittedName>
        <fullName evidence="1">Uncharacterized protein</fullName>
    </submittedName>
</protein>
<accession>A0A2T3W6U7</accession>
<evidence type="ECO:0000313" key="1">
    <source>
        <dbReference type="EMBL" id="PTA67572.1"/>
    </source>
</evidence>
<dbReference type="AlphaFoldDB" id="A0A2T3W6U7"/>
<sequence>MPECDRQQVQLFERPFLYDHQSQNVGIPLVGLVVAVRGVIGTAAFVQPEAAAVALQGRRSLHLQALSFHQKVESMSFGHDSDCEALGFQGLLKQTLA</sequence>
<proteinExistence type="predicted"/>
<reference evidence="1 2" key="1">
    <citation type="submission" date="2018-03" db="EMBL/GenBank/DDBJ databases">
        <title>Draft genome of Deinococcus sp. OD32.</title>
        <authorList>
            <person name="Wang X.-P."/>
            <person name="Du Z.-J."/>
        </authorList>
    </citation>
    <scope>NUCLEOTIDE SEQUENCE [LARGE SCALE GENOMIC DNA]</scope>
    <source>
        <strain evidence="1 2">OD32</strain>
    </source>
</reference>
<evidence type="ECO:0000313" key="2">
    <source>
        <dbReference type="Proteomes" id="UP000240317"/>
    </source>
</evidence>
<dbReference type="Proteomes" id="UP000240317">
    <property type="component" value="Unassembled WGS sequence"/>
</dbReference>